<reference evidence="2 3" key="1">
    <citation type="journal article" date="2013" name="Genome Announc.">
        <title>Draft Genome Sequence of Streptomyces viridochromogenes Strain Tu57, Producer of Avilamycin.</title>
        <authorList>
            <person name="Gruning B.A."/>
            <person name="Erxleben A."/>
            <person name="Hahnlein A."/>
            <person name="Gunther S."/>
        </authorList>
    </citation>
    <scope>NUCLEOTIDE SEQUENCE [LARGE SCALE GENOMIC DNA]</scope>
    <source>
        <strain evidence="2 3">Tue57</strain>
    </source>
</reference>
<feature type="transmembrane region" description="Helical" evidence="1">
    <location>
        <begin position="89"/>
        <end position="110"/>
    </location>
</feature>
<sequence>MTAMDTRTLINEIEGHLLLTAARAEGRAAAARITAPLDWLTTGQREELERRFEAEYLELARDSWQRTAVRAGQLRREYERRYRGLRRRVLAGCLLGWAVVMAAGLLVPALV</sequence>
<comment type="caution">
    <text evidence="2">The sequence shown here is derived from an EMBL/GenBank/DDBJ whole genome shotgun (WGS) entry which is preliminary data.</text>
</comment>
<dbReference type="PATRIC" id="fig|1160705.3.peg.300"/>
<evidence type="ECO:0000256" key="1">
    <source>
        <dbReference type="SAM" id="Phobius"/>
    </source>
</evidence>
<keyword evidence="1" id="KW-0472">Membrane</keyword>
<keyword evidence="1" id="KW-0812">Transmembrane</keyword>
<dbReference type="EMBL" id="AMLP01000016">
    <property type="protein sequence ID" value="ELS58727.1"/>
    <property type="molecule type" value="Genomic_DNA"/>
</dbReference>
<name>L8PTK7_STRVR</name>
<proteinExistence type="predicted"/>
<accession>L8PTK7</accession>
<protein>
    <submittedName>
        <fullName evidence="2">Uncharacterized protein</fullName>
    </submittedName>
</protein>
<organism evidence="2 3">
    <name type="scientific">Streptomyces viridochromogenes Tue57</name>
    <dbReference type="NCBI Taxonomy" id="1160705"/>
    <lineage>
        <taxon>Bacteria</taxon>
        <taxon>Bacillati</taxon>
        <taxon>Actinomycetota</taxon>
        <taxon>Actinomycetes</taxon>
        <taxon>Kitasatosporales</taxon>
        <taxon>Streptomycetaceae</taxon>
        <taxon>Streptomyces</taxon>
    </lineage>
</organism>
<dbReference type="AlphaFoldDB" id="L8PTK7"/>
<gene>
    <name evidence="2" type="ORF">STVIR_0303</name>
</gene>
<evidence type="ECO:0000313" key="3">
    <source>
        <dbReference type="Proteomes" id="UP000011205"/>
    </source>
</evidence>
<keyword evidence="1" id="KW-1133">Transmembrane helix</keyword>
<dbReference type="Proteomes" id="UP000011205">
    <property type="component" value="Unassembled WGS sequence"/>
</dbReference>
<evidence type="ECO:0000313" key="2">
    <source>
        <dbReference type="EMBL" id="ELS58727.1"/>
    </source>
</evidence>